<dbReference type="InterPro" id="IPR048696">
    <property type="entry name" value="SHQ1-like_CS"/>
</dbReference>
<evidence type="ECO:0000256" key="6">
    <source>
        <dbReference type="ARBA" id="ARBA00023242"/>
    </source>
</evidence>
<dbReference type="CDD" id="cd00298">
    <property type="entry name" value="ACD_sHsps_p23-like"/>
    <property type="match status" value="1"/>
</dbReference>
<feature type="region of interest" description="Disordered" evidence="7">
    <location>
        <begin position="429"/>
        <end position="523"/>
    </location>
</feature>
<comment type="similarity">
    <text evidence="3">Belongs to the SHQ1 family.</text>
</comment>
<evidence type="ECO:0000256" key="3">
    <source>
        <dbReference type="ARBA" id="ARBA00005607"/>
    </source>
</evidence>
<evidence type="ECO:0000259" key="8">
    <source>
        <dbReference type="PROSITE" id="PS51203"/>
    </source>
</evidence>
<dbReference type="Pfam" id="PF04925">
    <property type="entry name" value="SHQ1"/>
    <property type="match status" value="1"/>
</dbReference>
<feature type="domain" description="CS" evidence="8">
    <location>
        <begin position="1"/>
        <end position="89"/>
    </location>
</feature>
<evidence type="ECO:0000256" key="4">
    <source>
        <dbReference type="ARBA" id="ARBA00013750"/>
    </source>
</evidence>
<dbReference type="InterPro" id="IPR007052">
    <property type="entry name" value="CS_dom"/>
</dbReference>
<evidence type="ECO:0000256" key="5">
    <source>
        <dbReference type="ARBA" id="ARBA00022490"/>
    </source>
</evidence>
<dbReference type="PROSITE" id="PS51203">
    <property type="entry name" value="CS"/>
    <property type="match status" value="1"/>
</dbReference>
<gene>
    <name evidence="9" type="ORF">GDO86_007211</name>
</gene>
<organism evidence="9 10">
    <name type="scientific">Hymenochirus boettgeri</name>
    <name type="common">Congo dwarf clawed frog</name>
    <dbReference type="NCBI Taxonomy" id="247094"/>
    <lineage>
        <taxon>Eukaryota</taxon>
        <taxon>Metazoa</taxon>
        <taxon>Chordata</taxon>
        <taxon>Craniata</taxon>
        <taxon>Vertebrata</taxon>
        <taxon>Euteleostomi</taxon>
        <taxon>Amphibia</taxon>
        <taxon>Batrachia</taxon>
        <taxon>Anura</taxon>
        <taxon>Pipoidea</taxon>
        <taxon>Pipidae</taxon>
        <taxon>Pipinae</taxon>
        <taxon>Hymenochirus</taxon>
    </lineage>
</organism>
<feature type="compositionally biased region" description="Polar residues" evidence="7">
    <location>
        <begin position="434"/>
        <end position="448"/>
    </location>
</feature>
<dbReference type="Gene3D" id="2.60.40.790">
    <property type="match status" value="1"/>
</dbReference>
<name>A0A8T2IY46_9PIPI</name>
<sequence>MLTPAFDISQDSDFLTICIKVPFARASEIDIYIDGDDFKFYAKPYFLRLVLPGRIVEDGRQKASYNVDDGTINIRAPKETPGQHFEGLNLLTSLLAPKGSRSSKPLIEEIGSSKDVIEEDDDGGEFDWQIEQTPFVEPSDDILKSQCTYGFGNLRTGVFTRLQEELTDVIDLRDPDVTPTCERTNRRLAAEKAKFDPDHYLADLFEDEPIQRLLKYKPWWVMYLEGDCSTSADNEERRVTFSEKQKEQLRNFPNKSHLLDKKSQQQVYLGLIDLLLAYGYETRVTEGDKNVESAWNIRKLSSTLSWFETYTCVKDVLVSFGRRVLCYPLYRHFSLVKKAIRDSILLLRLGKAAVLKCLLEIHAIFQENDPAYILNDLYITDYCIWIQRVRSKKISALSDCVQALSVSKGDLELELEELEQAACLVQEEEKQQQSGSQAGLTLPQATAHSESSDTEDSSSDTEDSTSDTEDSSSEESVSGDESSESEKSFGSEQRNEVVSSQEEFWKGENKDHKAGKSETKPSLVPIQEITNLADKMSTAVILSEHPGGQAGVKDNPHDDTIGEWTVQAAESSEGKPATSREFLELTPRQNPLFIVSQSDEDDC</sequence>
<dbReference type="InterPro" id="IPR007009">
    <property type="entry name" value="Shq1_C"/>
</dbReference>
<dbReference type="GO" id="GO:0051082">
    <property type="term" value="F:unfolded protein binding"/>
    <property type="evidence" value="ECO:0007669"/>
    <property type="project" value="TreeGrafter"/>
</dbReference>
<keyword evidence="6" id="KW-0539">Nucleus</keyword>
<keyword evidence="5" id="KW-0963">Cytoplasm</keyword>
<dbReference type="GO" id="GO:0005654">
    <property type="term" value="C:nucleoplasm"/>
    <property type="evidence" value="ECO:0007669"/>
    <property type="project" value="UniProtKB-SubCell"/>
</dbReference>
<evidence type="ECO:0000256" key="2">
    <source>
        <dbReference type="ARBA" id="ARBA00004642"/>
    </source>
</evidence>
<dbReference type="InterPro" id="IPR039742">
    <property type="entry name" value="Shq1"/>
</dbReference>
<evidence type="ECO:0000313" key="10">
    <source>
        <dbReference type="Proteomes" id="UP000812440"/>
    </source>
</evidence>
<dbReference type="InterPro" id="IPR008978">
    <property type="entry name" value="HSP20-like_chaperone"/>
</dbReference>
<evidence type="ECO:0000256" key="7">
    <source>
        <dbReference type="SAM" id="MobiDB-lite"/>
    </source>
</evidence>
<evidence type="ECO:0000256" key="1">
    <source>
        <dbReference type="ARBA" id="ARBA00004514"/>
    </source>
</evidence>
<dbReference type="AlphaFoldDB" id="A0A8T2IY46"/>
<dbReference type="GO" id="GO:0000493">
    <property type="term" value="P:box H/ACA snoRNP assembly"/>
    <property type="evidence" value="ECO:0007669"/>
    <property type="project" value="InterPro"/>
</dbReference>
<dbReference type="Proteomes" id="UP000812440">
    <property type="component" value="Chromosome 4"/>
</dbReference>
<comment type="caution">
    <text evidence="9">The sequence shown here is derived from an EMBL/GenBank/DDBJ whole genome shotgun (WGS) entry which is preliminary data.</text>
</comment>
<keyword evidence="10" id="KW-1185">Reference proteome</keyword>
<protein>
    <recommendedName>
        <fullName evidence="4">Protein SHQ1 homolog</fullName>
    </recommendedName>
</protein>
<dbReference type="PANTHER" id="PTHR12967">
    <property type="entry name" value="PROTEIN SHQ1 HOMOLOG"/>
    <property type="match status" value="1"/>
</dbReference>
<dbReference type="EMBL" id="JAACNH010000007">
    <property type="protein sequence ID" value="KAG8436024.1"/>
    <property type="molecule type" value="Genomic_DNA"/>
</dbReference>
<feature type="compositionally biased region" description="Basic and acidic residues" evidence="7">
    <location>
        <begin position="503"/>
        <end position="519"/>
    </location>
</feature>
<reference evidence="9" key="1">
    <citation type="thesis" date="2020" institute="ProQuest LLC" country="789 East Eisenhower Parkway, Ann Arbor, MI, USA">
        <title>Comparative Genomics and Chromosome Evolution.</title>
        <authorList>
            <person name="Mudd A.B."/>
        </authorList>
    </citation>
    <scope>NUCLEOTIDE SEQUENCE</scope>
    <source>
        <strain evidence="9">Female2</strain>
        <tissue evidence="9">Blood</tissue>
    </source>
</reference>
<dbReference type="GO" id="GO:0005829">
    <property type="term" value="C:cytosol"/>
    <property type="evidence" value="ECO:0007669"/>
    <property type="project" value="UniProtKB-SubCell"/>
</dbReference>
<accession>A0A8T2IY46</accession>
<feature type="compositionally biased region" description="Acidic residues" evidence="7">
    <location>
        <begin position="452"/>
        <end position="483"/>
    </location>
</feature>
<proteinExistence type="inferred from homology"/>
<dbReference type="SUPFAM" id="SSF49764">
    <property type="entry name" value="HSP20-like chaperones"/>
    <property type="match status" value="1"/>
</dbReference>
<feature type="compositionally biased region" description="Basic and acidic residues" evidence="7">
    <location>
        <begin position="484"/>
        <end position="495"/>
    </location>
</feature>
<comment type="subcellular location">
    <subcellularLocation>
        <location evidence="1">Cytoplasm</location>
        <location evidence="1">Cytosol</location>
    </subcellularLocation>
    <subcellularLocation>
        <location evidence="2">Nucleus</location>
        <location evidence="2">Nucleoplasm</location>
    </subcellularLocation>
</comment>
<evidence type="ECO:0000313" key="9">
    <source>
        <dbReference type="EMBL" id="KAG8436024.1"/>
    </source>
</evidence>
<dbReference type="Pfam" id="PF21413">
    <property type="entry name" value="SHQ1-like_CS"/>
    <property type="match status" value="1"/>
</dbReference>
<dbReference type="FunFam" id="2.60.40.790:FF:000022">
    <property type="entry name" value="Protein SHQ1 homolog"/>
    <property type="match status" value="1"/>
</dbReference>
<dbReference type="OrthoDB" id="73639at2759"/>
<dbReference type="PANTHER" id="PTHR12967:SF0">
    <property type="entry name" value="PROTEIN SHQ1 HOMOLOG"/>
    <property type="match status" value="1"/>
</dbReference>